<dbReference type="AlphaFoldDB" id="X1SDQ4"/>
<evidence type="ECO:0000313" key="1">
    <source>
        <dbReference type="EMBL" id="GAI77276.1"/>
    </source>
</evidence>
<name>X1SDQ4_9ZZZZ</name>
<sequence>DLVVCKKTKGRLQSNFVCGCRFVKLIGKHAFGEK</sequence>
<comment type="caution">
    <text evidence="1">The sequence shown here is derived from an EMBL/GenBank/DDBJ whole genome shotgun (WGS) entry which is preliminary data.</text>
</comment>
<gene>
    <name evidence="1" type="ORF">S12H4_20678</name>
</gene>
<proteinExistence type="predicted"/>
<protein>
    <submittedName>
        <fullName evidence="1">Uncharacterized protein</fullName>
    </submittedName>
</protein>
<accession>X1SDQ4</accession>
<reference evidence="1" key="1">
    <citation type="journal article" date="2014" name="Front. Microbiol.">
        <title>High frequency of phylogenetically diverse reductive dehalogenase-homologous genes in deep subseafloor sedimentary metagenomes.</title>
        <authorList>
            <person name="Kawai M."/>
            <person name="Futagami T."/>
            <person name="Toyoda A."/>
            <person name="Takaki Y."/>
            <person name="Nishi S."/>
            <person name="Hori S."/>
            <person name="Arai W."/>
            <person name="Tsubouchi T."/>
            <person name="Morono Y."/>
            <person name="Uchiyama I."/>
            <person name="Ito T."/>
            <person name="Fujiyama A."/>
            <person name="Inagaki F."/>
            <person name="Takami H."/>
        </authorList>
    </citation>
    <scope>NUCLEOTIDE SEQUENCE</scope>
    <source>
        <strain evidence="1">Expedition CK06-06</strain>
    </source>
</reference>
<organism evidence="1">
    <name type="scientific">marine sediment metagenome</name>
    <dbReference type="NCBI Taxonomy" id="412755"/>
    <lineage>
        <taxon>unclassified sequences</taxon>
        <taxon>metagenomes</taxon>
        <taxon>ecological metagenomes</taxon>
    </lineage>
</organism>
<feature type="non-terminal residue" evidence="1">
    <location>
        <position position="1"/>
    </location>
</feature>
<dbReference type="EMBL" id="BARW01010520">
    <property type="protein sequence ID" value="GAI77276.1"/>
    <property type="molecule type" value="Genomic_DNA"/>
</dbReference>